<proteinExistence type="predicted"/>
<reference evidence="1" key="2">
    <citation type="submission" date="2021-01" db="EMBL/GenBank/DDBJ databases">
        <authorList>
            <person name="Schikora-Tamarit M.A."/>
        </authorList>
    </citation>
    <scope>NUCLEOTIDE SEQUENCE</scope>
    <source>
        <strain evidence="1">NCAIM Y.01608</strain>
    </source>
</reference>
<evidence type="ECO:0000313" key="1">
    <source>
        <dbReference type="EMBL" id="KAH3676682.1"/>
    </source>
</evidence>
<comment type="caution">
    <text evidence="1">The sequence shown here is derived from an EMBL/GenBank/DDBJ whole genome shotgun (WGS) entry which is preliminary data.</text>
</comment>
<dbReference type="EMBL" id="JAEUBD010000146">
    <property type="protein sequence ID" value="KAH3676682.1"/>
    <property type="molecule type" value="Genomic_DNA"/>
</dbReference>
<dbReference type="Proteomes" id="UP000788993">
    <property type="component" value="Unassembled WGS sequence"/>
</dbReference>
<accession>A0A9P8PQX9</accession>
<dbReference type="AlphaFoldDB" id="A0A9P8PQX9"/>
<keyword evidence="2" id="KW-1185">Reference proteome</keyword>
<evidence type="ECO:0000313" key="2">
    <source>
        <dbReference type="Proteomes" id="UP000788993"/>
    </source>
</evidence>
<gene>
    <name evidence="1" type="ORF">OGATHE_001171</name>
</gene>
<organism evidence="1 2">
    <name type="scientific">Ogataea polymorpha</name>
    <dbReference type="NCBI Taxonomy" id="460523"/>
    <lineage>
        <taxon>Eukaryota</taxon>
        <taxon>Fungi</taxon>
        <taxon>Dikarya</taxon>
        <taxon>Ascomycota</taxon>
        <taxon>Saccharomycotina</taxon>
        <taxon>Pichiomycetes</taxon>
        <taxon>Pichiales</taxon>
        <taxon>Pichiaceae</taxon>
        <taxon>Ogataea</taxon>
    </lineage>
</organism>
<protein>
    <submittedName>
        <fullName evidence="1">Uncharacterized protein</fullName>
    </submittedName>
</protein>
<name>A0A9P8PQX9_9ASCO</name>
<reference evidence="1" key="1">
    <citation type="journal article" date="2021" name="Open Biol.">
        <title>Shared evolutionary footprints suggest mitochondrial oxidative damage underlies multiple complex I losses in fungi.</title>
        <authorList>
            <person name="Schikora-Tamarit M.A."/>
            <person name="Marcet-Houben M."/>
            <person name="Nosek J."/>
            <person name="Gabaldon T."/>
        </authorList>
    </citation>
    <scope>NUCLEOTIDE SEQUENCE</scope>
    <source>
        <strain evidence="1">NCAIM Y.01608</strain>
    </source>
</reference>
<sequence>MHRTDLDDMSGLFRLENSVSASSGHLGDVQQFGAVYHAVISPADNTHTVGFNLVAQGFFVFPHGGCDLWTNSRRLDLAHRGAHWRIVHRTVPGVGRRAAGTTKKGSFCRKRHTQPVVSCLWPEVVPGNLVVGSSSSRTWKNMAAYTAGPAGPAGGQAGGNHSPVGGESRRIVLDTMASRTVVVLQRTESTEVENKPS</sequence>